<accession>A0A9P1C5B1</accession>
<dbReference type="InterPro" id="IPR001584">
    <property type="entry name" value="Integrase_cat-core"/>
</dbReference>
<organism evidence="3">
    <name type="scientific">Cladocopium goreaui</name>
    <dbReference type="NCBI Taxonomy" id="2562237"/>
    <lineage>
        <taxon>Eukaryota</taxon>
        <taxon>Sar</taxon>
        <taxon>Alveolata</taxon>
        <taxon>Dinophyceae</taxon>
        <taxon>Suessiales</taxon>
        <taxon>Symbiodiniaceae</taxon>
        <taxon>Cladocopium</taxon>
    </lineage>
</organism>
<dbReference type="AlphaFoldDB" id="A0A9P1C5B1"/>
<dbReference type="EMBL" id="CAMXCT020000887">
    <property type="protein sequence ID" value="CAL1137773.1"/>
    <property type="molecule type" value="Genomic_DNA"/>
</dbReference>
<evidence type="ECO:0000259" key="2">
    <source>
        <dbReference type="PROSITE" id="PS50994"/>
    </source>
</evidence>
<dbReference type="InterPro" id="IPR036397">
    <property type="entry name" value="RNaseH_sf"/>
</dbReference>
<dbReference type="OrthoDB" id="115435at2759"/>
<evidence type="ECO:0000313" key="3">
    <source>
        <dbReference type="EMBL" id="CAI3984398.1"/>
    </source>
</evidence>
<sequence length="875" mass="97905">MMENELAQSEKRVTTFASKVNLIEVFCSDQSMLTEQVNHLGGKAIRFGLSQGDLQQPEGRRKLFDAVCRHRPEHVWVSPTCKPWSKWSALNSQKSIELWDRIHAERIDMLCQVALCLVLCRYQHRCSRHAHWEQPGGSLMFKLPYLSELMRYMLSARPDMCTAGSLQDPENGHFMKKGMHILTSSKTMYDLLDPLRCQGDHSHQPIEGTTRVHGQGIARSTFSERYPRKFARMIAKCIIKRKFPKEKPVGTLVDHALAALDQWFTVCSALAVETRRTKRPKLSEPRQAKTRSADRTLGTVPTMKRQRLTPPETTGNIPNPKDENHEAVPQSTSSTEAGVPSANGSAEMPFSRMESPLSSMDPSRGTEGPKETTESTVPEEMSEQTVNEIPKNGSQIQMDPGVSSAKSNRFLSLPREEQSMLRRAHQNLCHPSPEQLSAVLRMEGARPEITQAVFDMKCATCASQQLPRIARPSTLKHELDFNDKVFIDGVTWTSKLGKTFHFYHMLDQATNYHVAAPAPSRAAEQASQCVAENWFQWAGPPNVLMTDAGTEFTSEHFMEFLQKFDVKPVTAAPHAHWQNGRCERHGHILQTMLNKIDHDMPIQTYTDLQRALVQCTHAKNALSIRKGFSPEVLVFGKSSRLPGSIVSCESMSSLSSADRDDAHGIAFRQSLALREKARVAFHQADNDQALRHKEVIGLGPLKLLPMKVKTPYGPLSTLSAEATALSTTLDQLTWIRVYWAWLIDPKIPWQKPETVKTLPASLRAVPTPQDFWAQDAHLGAEVGGFNILEAIRLGLQWPWTAGSSSGVCLVQEVQKGFCEAASFSSELLRVMLQSYANTTVTDGPAPQQAAPTLGNVWSIPTERRLFHDRNDSSPV</sequence>
<dbReference type="InterPro" id="IPR012337">
    <property type="entry name" value="RNaseH-like_sf"/>
</dbReference>
<dbReference type="GO" id="GO:0015074">
    <property type="term" value="P:DNA integration"/>
    <property type="evidence" value="ECO:0007669"/>
    <property type="project" value="InterPro"/>
</dbReference>
<dbReference type="InterPro" id="IPR050951">
    <property type="entry name" value="Retrovirus_Pol_polyprotein"/>
</dbReference>
<dbReference type="GO" id="GO:0003676">
    <property type="term" value="F:nucleic acid binding"/>
    <property type="evidence" value="ECO:0007669"/>
    <property type="project" value="InterPro"/>
</dbReference>
<dbReference type="SUPFAM" id="SSF53098">
    <property type="entry name" value="Ribonuclease H-like"/>
    <property type="match status" value="1"/>
</dbReference>
<protein>
    <submittedName>
        <fullName evidence="5">Retrovirus-related Pol polyprotein from transposon 412</fullName>
    </submittedName>
</protein>
<dbReference type="Gene3D" id="3.30.420.10">
    <property type="entry name" value="Ribonuclease H-like superfamily/Ribonuclease H"/>
    <property type="match status" value="1"/>
</dbReference>
<evidence type="ECO:0000313" key="5">
    <source>
        <dbReference type="EMBL" id="CAL4771710.1"/>
    </source>
</evidence>
<reference evidence="4" key="2">
    <citation type="submission" date="2024-04" db="EMBL/GenBank/DDBJ databases">
        <authorList>
            <person name="Chen Y."/>
            <person name="Shah S."/>
            <person name="Dougan E. K."/>
            <person name="Thang M."/>
            <person name="Chan C."/>
        </authorList>
    </citation>
    <scope>NUCLEOTIDE SEQUENCE [LARGE SCALE GENOMIC DNA]</scope>
</reference>
<dbReference type="PANTHER" id="PTHR37984">
    <property type="entry name" value="PROTEIN CBG26694"/>
    <property type="match status" value="1"/>
</dbReference>
<name>A0A9P1C5B1_9DINO</name>
<keyword evidence="6" id="KW-1185">Reference proteome</keyword>
<dbReference type="PANTHER" id="PTHR37984:SF5">
    <property type="entry name" value="PROTEIN NYNRIN-LIKE"/>
    <property type="match status" value="1"/>
</dbReference>
<dbReference type="PROSITE" id="PS50994">
    <property type="entry name" value="INTEGRASE"/>
    <property type="match status" value="1"/>
</dbReference>
<dbReference type="EMBL" id="CAMXCT010000887">
    <property type="protein sequence ID" value="CAI3984398.1"/>
    <property type="molecule type" value="Genomic_DNA"/>
</dbReference>
<comment type="caution">
    <text evidence="3">The sequence shown here is derived from an EMBL/GenBank/DDBJ whole genome shotgun (WGS) entry which is preliminary data.</text>
</comment>
<evidence type="ECO:0000313" key="6">
    <source>
        <dbReference type="Proteomes" id="UP001152797"/>
    </source>
</evidence>
<evidence type="ECO:0000313" key="4">
    <source>
        <dbReference type="EMBL" id="CAL1137773.1"/>
    </source>
</evidence>
<gene>
    <name evidence="3" type="ORF">C1SCF055_LOCUS11940</name>
</gene>
<evidence type="ECO:0000256" key="1">
    <source>
        <dbReference type="SAM" id="MobiDB-lite"/>
    </source>
</evidence>
<dbReference type="Pfam" id="PF00665">
    <property type="entry name" value="rve"/>
    <property type="match status" value="1"/>
</dbReference>
<feature type="domain" description="Integrase catalytic" evidence="2">
    <location>
        <begin position="468"/>
        <end position="638"/>
    </location>
</feature>
<feature type="region of interest" description="Disordered" evidence="1">
    <location>
        <begin position="275"/>
        <end position="383"/>
    </location>
</feature>
<reference evidence="3" key="1">
    <citation type="submission" date="2022-10" db="EMBL/GenBank/DDBJ databases">
        <authorList>
            <person name="Chen Y."/>
            <person name="Dougan E. K."/>
            <person name="Chan C."/>
            <person name="Rhodes N."/>
            <person name="Thang M."/>
        </authorList>
    </citation>
    <scope>NUCLEOTIDE SEQUENCE</scope>
</reference>
<dbReference type="Proteomes" id="UP001152797">
    <property type="component" value="Unassembled WGS sequence"/>
</dbReference>
<proteinExistence type="predicted"/>
<feature type="compositionally biased region" description="Basic and acidic residues" evidence="1">
    <location>
        <begin position="281"/>
        <end position="294"/>
    </location>
</feature>
<dbReference type="EMBL" id="CAMXCT030000887">
    <property type="protein sequence ID" value="CAL4771710.1"/>
    <property type="molecule type" value="Genomic_DNA"/>
</dbReference>